<name>A0A3E3E1Z1_9FIRM</name>
<evidence type="ECO:0000256" key="1">
    <source>
        <dbReference type="ARBA" id="ARBA00022679"/>
    </source>
</evidence>
<keyword evidence="1" id="KW-0808">Transferase</keyword>
<dbReference type="InterPro" id="IPR003501">
    <property type="entry name" value="PTS_EIIB_2/3"/>
</dbReference>
<dbReference type="Proteomes" id="UP000261212">
    <property type="component" value="Unassembled WGS sequence"/>
</dbReference>
<proteinExistence type="predicted"/>
<dbReference type="EMBL" id="QUSM01000002">
    <property type="protein sequence ID" value="RGD74948.1"/>
    <property type="molecule type" value="Genomic_DNA"/>
</dbReference>
<sequence length="99" mass="11060">MSKHINIVVSCGTGMATSTIVEQEIKQILKEENINASIIKCSTMALDSNLENADVVFLSTNYKLPDTVKWMSVFSLISGINEDEERDKIRKLLHEVSDS</sequence>
<feature type="domain" description="PTS EIIB type-2" evidence="2">
    <location>
        <begin position="5"/>
        <end position="99"/>
    </location>
</feature>
<dbReference type="RefSeq" id="WP_007050479.1">
    <property type="nucleotide sequence ID" value="NZ_CABKNJ010000001.1"/>
</dbReference>
<dbReference type="PROSITE" id="PS51099">
    <property type="entry name" value="PTS_EIIB_TYPE_2"/>
    <property type="match status" value="1"/>
</dbReference>
<dbReference type="AlphaFoldDB" id="A0A3E3E1Z1"/>
<evidence type="ECO:0000313" key="4">
    <source>
        <dbReference type="Proteomes" id="UP000261212"/>
    </source>
</evidence>
<comment type="caution">
    <text evidence="3">The sequence shown here is derived from an EMBL/GenBank/DDBJ whole genome shotgun (WGS) entry which is preliminary data.</text>
</comment>
<dbReference type="Gene3D" id="3.40.50.2300">
    <property type="match status" value="1"/>
</dbReference>
<protein>
    <submittedName>
        <fullName evidence="3">PTS galactitol transporter subunit IIB</fullName>
    </submittedName>
</protein>
<dbReference type="InterPro" id="IPR013011">
    <property type="entry name" value="PTS_EIIB_2"/>
</dbReference>
<dbReference type="GO" id="GO:0008982">
    <property type="term" value="F:protein-N(PI)-phosphohistidine-sugar phosphotransferase activity"/>
    <property type="evidence" value="ECO:0007669"/>
    <property type="project" value="InterPro"/>
</dbReference>
<dbReference type="GO" id="GO:0009401">
    <property type="term" value="P:phosphoenolpyruvate-dependent sugar phosphotransferase system"/>
    <property type="evidence" value="ECO:0007669"/>
    <property type="project" value="InterPro"/>
</dbReference>
<accession>A0A3E3E1Z1</accession>
<evidence type="ECO:0000313" key="3">
    <source>
        <dbReference type="EMBL" id="RGD74948.1"/>
    </source>
</evidence>
<dbReference type="InterPro" id="IPR036095">
    <property type="entry name" value="PTS_EIIB-like_sf"/>
</dbReference>
<gene>
    <name evidence="3" type="ORF">DW687_01085</name>
</gene>
<dbReference type="SUPFAM" id="SSF52794">
    <property type="entry name" value="PTS system IIB component-like"/>
    <property type="match status" value="1"/>
</dbReference>
<organism evidence="3 4">
    <name type="scientific">Anaerofustis stercorihominis</name>
    <dbReference type="NCBI Taxonomy" id="214853"/>
    <lineage>
        <taxon>Bacteria</taxon>
        <taxon>Bacillati</taxon>
        <taxon>Bacillota</taxon>
        <taxon>Clostridia</taxon>
        <taxon>Eubacteriales</taxon>
        <taxon>Eubacteriaceae</taxon>
        <taxon>Anaerofustis</taxon>
    </lineage>
</organism>
<dbReference type="GeneID" id="98000773"/>
<dbReference type="Pfam" id="PF02302">
    <property type="entry name" value="PTS_IIB"/>
    <property type="match status" value="1"/>
</dbReference>
<evidence type="ECO:0000259" key="2">
    <source>
        <dbReference type="PROSITE" id="PS51099"/>
    </source>
</evidence>
<reference evidence="3 4" key="1">
    <citation type="submission" date="2018-08" db="EMBL/GenBank/DDBJ databases">
        <title>A genome reference for cultivated species of the human gut microbiota.</title>
        <authorList>
            <person name="Zou Y."/>
            <person name="Xue W."/>
            <person name="Luo G."/>
        </authorList>
    </citation>
    <scope>NUCLEOTIDE SEQUENCE [LARGE SCALE GENOMIC DNA]</scope>
    <source>
        <strain evidence="3 4">AM25-6</strain>
    </source>
</reference>